<name>A0A1E3LUR0_9SPHN</name>
<keyword evidence="1" id="KW-0175">Coiled coil</keyword>
<proteinExistence type="predicted"/>
<gene>
    <name evidence="2" type="ORF">BFL28_19855</name>
</gene>
<keyword evidence="3" id="KW-1185">Reference proteome</keyword>
<dbReference type="EMBL" id="MDDS01000062">
    <property type="protein sequence ID" value="ODP36560.1"/>
    <property type="molecule type" value="Genomic_DNA"/>
</dbReference>
<evidence type="ECO:0000313" key="2">
    <source>
        <dbReference type="EMBL" id="ODP36560.1"/>
    </source>
</evidence>
<evidence type="ECO:0000313" key="3">
    <source>
        <dbReference type="Proteomes" id="UP000094487"/>
    </source>
</evidence>
<reference evidence="2 3" key="1">
    <citation type="submission" date="2016-08" db="EMBL/GenBank/DDBJ databases">
        <title>Draft genome of the agarase producing Sphingomonas sp. MCT13.</title>
        <authorList>
            <person name="D'Andrea M.M."/>
            <person name="Rossolini G.M."/>
            <person name="Thaller M.C."/>
        </authorList>
    </citation>
    <scope>NUCLEOTIDE SEQUENCE [LARGE SCALE GENOMIC DNA]</scope>
    <source>
        <strain evidence="2 3">MCT13</strain>
    </source>
</reference>
<comment type="caution">
    <text evidence="2">The sequence shown here is derived from an EMBL/GenBank/DDBJ whole genome shotgun (WGS) entry which is preliminary data.</text>
</comment>
<accession>A0A1E3LUR0</accession>
<protein>
    <submittedName>
        <fullName evidence="2">Uncharacterized protein</fullName>
    </submittedName>
</protein>
<dbReference type="Proteomes" id="UP000094487">
    <property type="component" value="Unassembled WGS sequence"/>
</dbReference>
<sequence>MSIDFTGSKLVANFGTLQVGQITRSVDLIKRRLWDLKVDRDAEATNIFRRSHEMLVQVPAANDPQVTDRQYENLQIALQALEEQADQEELRLAAFNSVAAIGERLLAFEQAA</sequence>
<feature type="coiled-coil region" evidence="1">
    <location>
        <begin position="71"/>
        <end position="98"/>
    </location>
</feature>
<evidence type="ECO:0000256" key="1">
    <source>
        <dbReference type="SAM" id="Coils"/>
    </source>
</evidence>
<dbReference type="AlphaFoldDB" id="A0A1E3LUR0"/>
<organism evidence="2 3">
    <name type="scientific">Sphingomonas turrisvirgatae</name>
    <dbReference type="NCBI Taxonomy" id="1888892"/>
    <lineage>
        <taxon>Bacteria</taxon>
        <taxon>Pseudomonadati</taxon>
        <taxon>Pseudomonadota</taxon>
        <taxon>Alphaproteobacteria</taxon>
        <taxon>Sphingomonadales</taxon>
        <taxon>Sphingomonadaceae</taxon>
        <taxon>Sphingomonas</taxon>
    </lineage>
</organism>